<gene>
    <name evidence="1" type="ORF">NDU88_002378</name>
</gene>
<name>A0AAV7Q9N2_PLEWA</name>
<keyword evidence="2" id="KW-1185">Reference proteome</keyword>
<evidence type="ECO:0000313" key="2">
    <source>
        <dbReference type="Proteomes" id="UP001066276"/>
    </source>
</evidence>
<organism evidence="1 2">
    <name type="scientific">Pleurodeles waltl</name>
    <name type="common">Iberian ribbed newt</name>
    <dbReference type="NCBI Taxonomy" id="8319"/>
    <lineage>
        <taxon>Eukaryota</taxon>
        <taxon>Metazoa</taxon>
        <taxon>Chordata</taxon>
        <taxon>Craniata</taxon>
        <taxon>Vertebrata</taxon>
        <taxon>Euteleostomi</taxon>
        <taxon>Amphibia</taxon>
        <taxon>Batrachia</taxon>
        <taxon>Caudata</taxon>
        <taxon>Salamandroidea</taxon>
        <taxon>Salamandridae</taxon>
        <taxon>Pleurodelinae</taxon>
        <taxon>Pleurodeles</taxon>
    </lineage>
</organism>
<sequence length="129" mass="14661">MLLVPSDYEPLGSEHACAVCVHLNSPFCWEPQEELRDPGFCEVIKAFLATKGHYDMTHQVQDAGFCEVIEAFLATKGHYGVTHQVRVVCVHWNSEPREELRDAGYPGRHRTVLATKGHYHVLGQRRMLC</sequence>
<reference evidence="1" key="1">
    <citation type="journal article" date="2022" name="bioRxiv">
        <title>Sequencing and chromosome-scale assembly of the giantPleurodeles waltlgenome.</title>
        <authorList>
            <person name="Brown T."/>
            <person name="Elewa A."/>
            <person name="Iarovenko S."/>
            <person name="Subramanian E."/>
            <person name="Araus A.J."/>
            <person name="Petzold A."/>
            <person name="Susuki M."/>
            <person name="Suzuki K.-i.T."/>
            <person name="Hayashi T."/>
            <person name="Toyoda A."/>
            <person name="Oliveira C."/>
            <person name="Osipova E."/>
            <person name="Leigh N.D."/>
            <person name="Simon A."/>
            <person name="Yun M.H."/>
        </authorList>
    </citation>
    <scope>NUCLEOTIDE SEQUENCE</scope>
    <source>
        <strain evidence="1">20211129_DDA</strain>
        <tissue evidence="1">Liver</tissue>
    </source>
</reference>
<comment type="caution">
    <text evidence="1">The sequence shown here is derived from an EMBL/GenBank/DDBJ whole genome shotgun (WGS) entry which is preliminary data.</text>
</comment>
<protein>
    <submittedName>
        <fullName evidence="1">Uncharacterized protein</fullName>
    </submittedName>
</protein>
<accession>A0AAV7Q9N2</accession>
<dbReference type="Proteomes" id="UP001066276">
    <property type="component" value="Chromosome 6"/>
</dbReference>
<dbReference type="EMBL" id="JANPWB010000010">
    <property type="protein sequence ID" value="KAJ1135949.1"/>
    <property type="molecule type" value="Genomic_DNA"/>
</dbReference>
<dbReference type="AlphaFoldDB" id="A0AAV7Q9N2"/>
<proteinExistence type="predicted"/>
<evidence type="ECO:0000313" key="1">
    <source>
        <dbReference type="EMBL" id="KAJ1135949.1"/>
    </source>
</evidence>